<reference evidence="1" key="1">
    <citation type="submission" date="2024-09" db="EMBL/GenBank/DDBJ databases">
        <title>Black Yeasts Isolated from many extreme environments.</title>
        <authorList>
            <person name="Coleine C."/>
            <person name="Stajich J.E."/>
            <person name="Selbmann L."/>
        </authorList>
    </citation>
    <scope>NUCLEOTIDE SEQUENCE</scope>
    <source>
        <strain evidence="1">CCFEE 5737</strain>
    </source>
</reference>
<gene>
    <name evidence="1" type="ORF">LTS18_001368</name>
</gene>
<evidence type="ECO:0000313" key="2">
    <source>
        <dbReference type="Proteomes" id="UP001186974"/>
    </source>
</evidence>
<organism evidence="1 2">
    <name type="scientific">Coniosporium uncinatum</name>
    <dbReference type="NCBI Taxonomy" id="93489"/>
    <lineage>
        <taxon>Eukaryota</taxon>
        <taxon>Fungi</taxon>
        <taxon>Dikarya</taxon>
        <taxon>Ascomycota</taxon>
        <taxon>Pezizomycotina</taxon>
        <taxon>Dothideomycetes</taxon>
        <taxon>Dothideomycetes incertae sedis</taxon>
        <taxon>Coniosporium</taxon>
    </lineage>
</organism>
<dbReference type="EMBL" id="JAWDJW010000565">
    <property type="protein sequence ID" value="KAK3080440.1"/>
    <property type="molecule type" value="Genomic_DNA"/>
</dbReference>
<proteinExistence type="predicted"/>
<dbReference type="Proteomes" id="UP001186974">
    <property type="component" value="Unassembled WGS sequence"/>
</dbReference>
<name>A0ACC3DUG3_9PEZI</name>
<evidence type="ECO:0000313" key="1">
    <source>
        <dbReference type="EMBL" id="KAK3080440.1"/>
    </source>
</evidence>
<sequence length="199" mass="22175">MQSLGRRAASSARSVKPLLRQPARRYAQHTTPATHDAAHGTQHHHPVEENEHFGTGFWITVAAIPATLALYQYGGFARGEQPWLTRVIKDNYDHLNETWKARNKLHTDMIEQAAADRQLFLNSKGSTHVELKFPETFNVGSPYNVPAGHGGANIERVVAHYEKLAYEENARKLQAMKDGTLKPIQNVKADPTIGGAKHL</sequence>
<protein>
    <submittedName>
        <fullName evidence="1">Uncharacterized protein</fullName>
    </submittedName>
</protein>
<accession>A0ACC3DUG3</accession>
<keyword evidence="2" id="KW-1185">Reference proteome</keyword>
<comment type="caution">
    <text evidence="1">The sequence shown here is derived from an EMBL/GenBank/DDBJ whole genome shotgun (WGS) entry which is preliminary data.</text>
</comment>